<dbReference type="GO" id="GO:0035861">
    <property type="term" value="C:site of double-strand break"/>
    <property type="evidence" value="ECO:0007669"/>
    <property type="project" value="TreeGrafter"/>
</dbReference>
<protein>
    <recommendedName>
        <fullName evidence="6">Replication protein A C-terminal domain-containing protein</fullName>
    </recommendedName>
</protein>
<dbReference type="GO" id="GO:0000781">
    <property type="term" value="C:chromosome, telomeric region"/>
    <property type="evidence" value="ECO:0007669"/>
    <property type="project" value="TreeGrafter"/>
</dbReference>
<dbReference type="GO" id="GO:0000724">
    <property type="term" value="P:double-strand break repair via homologous recombination"/>
    <property type="evidence" value="ECO:0007669"/>
    <property type="project" value="TreeGrafter"/>
</dbReference>
<dbReference type="FunFam" id="1.10.10.10:FF:000168">
    <property type="entry name" value="Replication protein A 32 kDa subunit"/>
    <property type="match status" value="1"/>
</dbReference>
<dbReference type="InterPro" id="IPR036388">
    <property type="entry name" value="WH-like_DNA-bd_sf"/>
</dbReference>
<dbReference type="GO" id="GO:0003697">
    <property type="term" value="F:single-stranded DNA binding"/>
    <property type="evidence" value="ECO:0007669"/>
    <property type="project" value="TreeGrafter"/>
</dbReference>
<dbReference type="PANTHER" id="PTHR13989">
    <property type="entry name" value="REPLICATION PROTEIN A-RELATED"/>
    <property type="match status" value="1"/>
</dbReference>
<feature type="domain" description="Replication protein A C-terminal" evidence="6">
    <location>
        <begin position="186"/>
        <end position="250"/>
    </location>
</feature>
<dbReference type="GO" id="GO:0006289">
    <property type="term" value="P:nucleotide-excision repair"/>
    <property type="evidence" value="ECO:0007669"/>
    <property type="project" value="TreeGrafter"/>
</dbReference>
<dbReference type="EMBL" id="JAPWDV010000001">
    <property type="protein sequence ID" value="KAJ6224091.1"/>
    <property type="molecule type" value="Genomic_DNA"/>
</dbReference>
<evidence type="ECO:0000256" key="2">
    <source>
        <dbReference type="ARBA" id="ARBA00007815"/>
    </source>
</evidence>
<dbReference type="OrthoDB" id="25571at2759"/>
<name>A0A9Q0RRT4_BLOTA</name>
<dbReference type="InterPro" id="IPR040260">
    <property type="entry name" value="RFA2-like"/>
</dbReference>
<keyword evidence="8" id="KW-1185">Reference proteome</keyword>
<dbReference type="GO" id="GO:0005662">
    <property type="term" value="C:DNA replication factor A complex"/>
    <property type="evidence" value="ECO:0007669"/>
    <property type="project" value="TreeGrafter"/>
</dbReference>
<dbReference type="AlphaFoldDB" id="A0A9Q0RRT4"/>
<dbReference type="Gene3D" id="1.10.10.10">
    <property type="entry name" value="Winged helix-like DNA-binding domain superfamily/Winged helix DNA-binding domain"/>
    <property type="match status" value="1"/>
</dbReference>
<evidence type="ECO:0000259" key="6">
    <source>
        <dbReference type="Pfam" id="PF08784"/>
    </source>
</evidence>
<evidence type="ECO:0000256" key="3">
    <source>
        <dbReference type="ARBA" id="ARBA00023125"/>
    </source>
</evidence>
<feature type="region of interest" description="Disordered" evidence="5">
    <location>
        <begin position="1"/>
        <end position="22"/>
    </location>
</feature>
<dbReference type="OMA" id="DEHHFKA"/>
<evidence type="ECO:0000256" key="4">
    <source>
        <dbReference type="ARBA" id="ARBA00023242"/>
    </source>
</evidence>
<dbReference type="SUPFAM" id="SSF46785">
    <property type="entry name" value="Winged helix' DNA-binding domain"/>
    <property type="match status" value="1"/>
</dbReference>
<dbReference type="Pfam" id="PF08784">
    <property type="entry name" value="RPA_C"/>
    <property type="match status" value="1"/>
</dbReference>
<proteinExistence type="inferred from homology"/>
<comment type="caution">
    <text evidence="7">The sequence shown here is derived from an EMBL/GenBank/DDBJ whole genome shotgun (WGS) entry which is preliminary data.</text>
</comment>
<accession>A0A9Q0RRT4</accession>
<keyword evidence="4" id="KW-0539">Nucleus</keyword>
<comment type="similarity">
    <text evidence="2">Belongs to the replication factor A protein 2 family.</text>
</comment>
<dbReference type="InterPro" id="IPR036390">
    <property type="entry name" value="WH_DNA-bd_sf"/>
</dbReference>
<dbReference type="GO" id="GO:0006260">
    <property type="term" value="P:DNA replication"/>
    <property type="evidence" value="ECO:0007669"/>
    <property type="project" value="TreeGrafter"/>
</dbReference>
<evidence type="ECO:0000313" key="8">
    <source>
        <dbReference type="Proteomes" id="UP001142055"/>
    </source>
</evidence>
<sequence>MGDFFKSSQFDDNLDKSKTSGQTEHILPHVHVTLSHVSKLTRQEEGLVMYRQKIGTITVIGVVKNVQELATKNIYLIDDHTCDSPVEVNLWKNGGEDDQAEAQTMQPPTIMEKTYIRVIGQARYHELKPFVVAFSIETITDPNEIYTHSLEVIHDGLLLERRMKVSLKRADTSIAMDTTIQFGNGNMNDGFNEVQRKILNVLKKYGAESVYGLKRNDIKNYLPGVSASVIESGISYLVNEGHIFNTSDDDTFKSTDF</sequence>
<dbReference type="InterPro" id="IPR014892">
    <property type="entry name" value="RPA_C"/>
</dbReference>
<dbReference type="Proteomes" id="UP001142055">
    <property type="component" value="Chromosome 1"/>
</dbReference>
<dbReference type="SUPFAM" id="SSF50249">
    <property type="entry name" value="Nucleic acid-binding proteins"/>
    <property type="match status" value="1"/>
</dbReference>
<gene>
    <name evidence="7" type="ORF">RDWZM_002636</name>
</gene>
<feature type="compositionally biased region" description="Polar residues" evidence="5">
    <location>
        <begin position="1"/>
        <end position="11"/>
    </location>
</feature>
<evidence type="ECO:0000313" key="7">
    <source>
        <dbReference type="EMBL" id="KAJ6224091.1"/>
    </source>
</evidence>
<keyword evidence="3" id="KW-0238">DNA-binding</keyword>
<reference evidence="7" key="1">
    <citation type="submission" date="2022-12" db="EMBL/GenBank/DDBJ databases">
        <title>Genome assemblies of Blomia tropicalis.</title>
        <authorList>
            <person name="Cui Y."/>
        </authorList>
    </citation>
    <scope>NUCLEOTIDE SEQUENCE</scope>
    <source>
        <tissue evidence="7">Adult mites</tissue>
    </source>
</reference>
<evidence type="ECO:0000256" key="5">
    <source>
        <dbReference type="SAM" id="MobiDB-lite"/>
    </source>
</evidence>
<comment type="subcellular location">
    <subcellularLocation>
        <location evidence="1">Nucleus</location>
    </subcellularLocation>
</comment>
<evidence type="ECO:0000256" key="1">
    <source>
        <dbReference type="ARBA" id="ARBA00004123"/>
    </source>
</evidence>
<dbReference type="Gene3D" id="2.40.50.140">
    <property type="entry name" value="Nucleic acid-binding proteins"/>
    <property type="match status" value="1"/>
</dbReference>
<dbReference type="InterPro" id="IPR012340">
    <property type="entry name" value="NA-bd_OB-fold"/>
</dbReference>
<dbReference type="PANTHER" id="PTHR13989:SF16">
    <property type="entry name" value="REPLICATION PROTEIN A2"/>
    <property type="match status" value="1"/>
</dbReference>
<organism evidence="7 8">
    <name type="scientific">Blomia tropicalis</name>
    <name type="common">Mite</name>
    <dbReference type="NCBI Taxonomy" id="40697"/>
    <lineage>
        <taxon>Eukaryota</taxon>
        <taxon>Metazoa</taxon>
        <taxon>Ecdysozoa</taxon>
        <taxon>Arthropoda</taxon>
        <taxon>Chelicerata</taxon>
        <taxon>Arachnida</taxon>
        <taxon>Acari</taxon>
        <taxon>Acariformes</taxon>
        <taxon>Sarcoptiformes</taxon>
        <taxon>Astigmata</taxon>
        <taxon>Glycyphagoidea</taxon>
        <taxon>Echimyopodidae</taxon>
        <taxon>Blomia</taxon>
    </lineage>
</organism>
<dbReference type="CDD" id="cd04478">
    <property type="entry name" value="RPA2_DBD_D"/>
    <property type="match status" value="1"/>
</dbReference>